<comment type="pathway">
    <text evidence="1 5">Pyrimidine metabolism; UMP biosynthesis via salvage pathway; UMP from uridine: step 1/1.</text>
</comment>
<name>A0A660SP52_UNCT6</name>
<reference evidence="7 8" key="1">
    <citation type="submission" date="2018-06" db="EMBL/GenBank/DDBJ databases">
        <title>Extensive metabolic versatility and redundancy in microbially diverse, dynamic hydrothermal sediments.</title>
        <authorList>
            <person name="Dombrowski N."/>
            <person name="Teske A."/>
            <person name="Baker B.J."/>
        </authorList>
    </citation>
    <scope>NUCLEOTIDE SEQUENCE [LARGE SCALE GENOMIC DNA]</scope>
    <source>
        <strain evidence="7">B10_G13</strain>
    </source>
</reference>
<accession>A0A660SP52</accession>
<keyword evidence="4 5" id="KW-0418">Kinase</keyword>
<gene>
    <name evidence="7" type="ORF">DRP43_00265</name>
</gene>
<dbReference type="NCBIfam" id="TIGR00235">
    <property type="entry name" value="udk"/>
    <property type="match status" value="1"/>
</dbReference>
<evidence type="ECO:0000313" key="7">
    <source>
        <dbReference type="EMBL" id="RKX72605.1"/>
    </source>
</evidence>
<evidence type="ECO:0000256" key="4">
    <source>
        <dbReference type="ARBA" id="ARBA00022777"/>
    </source>
</evidence>
<dbReference type="GO" id="GO:0044206">
    <property type="term" value="P:UMP salvage"/>
    <property type="evidence" value="ECO:0007669"/>
    <property type="project" value="UniProtKB-UniPathway"/>
</dbReference>
<proteinExistence type="inferred from homology"/>
<evidence type="ECO:0000256" key="2">
    <source>
        <dbReference type="ARBA" id="ARBA00022679"/>
    </source>
</evidence>
<dbReference type="InterPro" id="IPR027417">
    <property type="entry name" value="P-loop_NTPase"/>
</dbReference>
<dbReference type="GO" id="GO:0043771">
    <property type="term" value="F:cytidine kinase activity"/>
    <property type="evidence" value="ECO:0007669"/>
    <property type="project" value="RHEA"/>
</dbReference>
<dbReference type="GO" id="GO:0005737">
    <property type="term" value="C:cytoplasm"/>
    <property type="evidence" value="ECO:0007669"/>
    <property type="project" value="UniProtKB-SubCell"/>
</dbReference>
<dbReference type="AlphaFoldDB" id="A0A660SP52"/>
<dbReference type="EC" id="2.7.1.48" evidence="5"/>
<dbReference type="GO" id="GO:0004849">
    <property type="term" value="F:uridine kinase activity"/>
    <property type="evidence" value="ECO:0007669"/>
    <property type="project" value="UniProtKB-EC"/>
</dbReference>
<evidence type="ECO:0000256" key="5">
    <source>
        <dbReference type="RuleBase" id="RU003825"/>
    </source>
</evidence>
<dbReference type="InterPro" id="IPR000764">
    <property type="entry name" value="Uridine_kinase-like"/>
</dbReference>
<comment type="subcellular location">
    <subcellularLocation>
        <location evidence="5">Cytoplasm</location>
    </subcellularLocation>
</comment>
<comment type="catalytic activity">
    <reaction evidence="5">
        <text>uridine + ATP = UMP + ADP + H(+)</text>
        <dbReference type="Rhea" id="RHEA:16825"/>
        <dbReference type="ChEBI" id="CHEBI:15378"/>
        <dbReference type="ChEBI" id="CHEBI:16704"/>
        <dbReference type="ChEBI" id="CHEBI:30616"/>
        <dbReference type="ChEBI" id="CHEBI:57865"/>
        <dbReference type="ChEBI" id="CHEBI:456216"/>
        <dbReference type="EC" id="2.7.1.48"/>
    </reaction>
</comment>
<protein>
    <recommendedName>
        <fullName evidence="5">Uridine kinase</fullName>
        <ecNumber evidence="5">2.7.1.48</ecNumber>
    </recommendedName>
</protein>
<evidence type="ECO:0000259" key="6">
    <source>
        <dbReference type="Pfam" id="PF00485"/>
    </source>
</evidence>
<keyword evidence="2 5" id="KW-0808">Transferase</keyword>
<comment type="catalytic activity">
    <reaction evidence="5">
        <text>cytidine + ATP = CMP + ADP + H(+)</text>
        <dbReference type="Rhea" id="RHEA:24674"/>
        <dbReference type="ChEBI" id="CHEBI:15378"/>
        <dbReference type="ChEBI" id="CHEBI:17562"/>
        <dbReference type="ChEBI" id="CHEBI:30616"/>
        <dbReference type="ChEBI" id="CHEBI:60377"/>
        <dbReference type="ChEBI" id="CHEBI:456216"/>
        <dbReference type="EC" id="2.7.1.48"/>
    </reaction>
</comment>
<dbReference type="InterPro" id="IPR006083">
    <property type="entry name" value="PRK/URK"/>
</dbReference>
<sequence length="204" mass="23452">MIIGIAGGTGSGKTTVANKIRSKVINKHSVVMIQQDYYYKDHSDIHVIEREKINYDHPDSIDIDLLVKHIKILNGGKAVDIPLYDFKTHTRMGKVKHTNPADITIVEGILIFVKREIRDLFDFKIFVDTPDDIRFIRRIQRDINERNRTVNSVINQYINTVRPMHLEFVEPSKQFADIIIPEGGYNKNAIDVISSSVFHILGKR</sequence>
<dbReference type="PANTHER" id="PTHR10285">
    <property type="entry name" value="URIDINE KINASE"/>
    <property type="match status" value="1"/>
</dbReference>
<dbReference type="Gene3D" id="3.40.50.300">
    <property type="entry name" value="P-loop containing nucleotide triphosphate hydrolases"/>
    <property type="match status" value="1"/>
</dbReference>
<dbReference type="GO" id="GO:0005524">
    <property type="term" value="F:ATP binding"/>
    <property type="evidence" value="ECO:0007669"/>
    <property type="project" value="UniProtKB-KW"/>
</dbReference>
<dbReference type="GO" id="GO:0044211">
    <property type="term" value="P:CTP salvage"/>
    <property type="evidence" value="ECO:0007669"/>
    <property type="project" value="UniProtKB-UniPathway"/>
</dbReference>
<dbReference type="UniPathway" id="UPA00574">
    <property type="reaction ID" value="UER00637"/>
</dbReference>
<feature type="domain" description="Phosphoribulokinase/uridine kinase" evidence="6">
    <location>
        <begin position="2"/>
        <end position="186"/>
    </location>
</feature>
<dbReference type="EMBL" id="QNBD01000007">
    <property type="protein sequence ID" value="RKX72605.1"/>
    <property type="molecule type" value="Genomic_DNA"/>
</dbReference>
<dbReference type="PRINTS" id="PR00988">
    <property type="entry name" value="URIDINKINASE"/>
</dbReference>
<evidence type="ECO:0000256" key="1">
    <source>
        <dbReference type="ARBA" id="ARBA00004690"/>
    </source>
</evidence>
<comment type="similarity">
    <text evidence="5">Belongs to the uridine kinase family.</text>
</comment>
<dbReference type="NCBIfam" id="NF004018">
    <property type="entry name" value="PRK05480.1"/>
    <property type="match status" value="1"/>
</dbReference>
<comment type="caution">
    <text evidence="7">The sequence shown here is derived from an EMBL/GenBank/DDBJ whole genome shotgun (WGS) entry which is preliminary data.</text>
</comment>
<dbReference type="UniPathway" id="UPA00579">
    <property type="reaction ID" value="UER00640"/>
</dbReference>
<keyword evidence="5" id="KW-0963">Cytoplasm</keyword>
<dbReference type="CDD" id="cd02023">
    <property type="entry name" value="UMPK"/>
    <property type="match status" value="1"/>
</dbReference>
<keyword evidence="5" id="KW-0067">ATP-binding</keyword>
<evidence type="ECO:0000256" key="3">
    <source>
        <dbReference type="ARBA" id="ARBA00022741"/>
    </source>
</evidence>
<comment type="pathway">
    <text evidence="5">Pyrimidine metabolism; CTP biosynthesis via salvage pathway; CTP from cytidine: step 1/3.</text>
</comment>
<organism evidence="7 8">
    <name type="scientific">candidate division TA06 bacterium</name>
    <dbReference type="NCBI Taxonomy" id="2250710"/>
    <lineage>
        <taxon>Bacteria</taxon>
        <taxon>Bacteria division TA06</taxon>
    </lineage>
</organism>
<keyword evidence="3 5" id="KW-0547">Nucleotide-binding</keyword>
<dbReference type="SUPFAM" id="SSF52540">
    <property type="entry name" value="P-loop containing nucleoside triphosphate hydrolases"/>
    <property type="match status" value="1"/>
</dbReference>
<dbReference type="Pfam" id="PF00485">
    <property type="entry name" value="PRK"/>
    <property type="match status" value="1"/>
</dbReference>
<evidence type="ECO:0000313" key="8">
    <source>
        <dbReference type="Proteomes" id="UP000271125"/>
    </source>
</evidence>
<dbReference type="Proteomes" id="UP000271125">
    <property type="component" value="Unassembled WGS sequence"/>
</dbReference>